<protein>
    <submittedName>
        <fullName evidence="1">Uncharacterized protein</fullName>
    </submittedName>
</protein>
<comment type="caution">
    <text evidence="1">The sequence shown here is derived from an EMBL/GenBank/DDBJ whole genome shotgun (WGS) entry which is preliminary data.</text>
</comment>
<proteinExistence type="predicted"/>
<gene>
    <name evidence="1" type="ORF">LCGC14_2790160</name>
</gene>
<evidence type="ECO:0000313" key="1">
    <source>
        <dbReference type="EMBL" id="KKK83758.1"/>
    </source>
</evidence>
<name>A0A0F8YQP1_9ZZZZ</name>
<dbReference type="AlphaFoldDB" id="A0A0F8YQP1"/>
<dbReference type="EMBL" id="LAZR01052074">
    <property type="protein sequence ID" value="KKK83758.1"/>
    <property type="molecule type" value="Genomic_DNA"/>
</dbReference>
<accession>A0A0F8YQP1</accession>
<feature type="non-terminal residue" evidence="1">
    <location>
        <position position="168"/>
    </location>
</feature>
<organism evidence="1">
    <name type="scientific">marine sediment metagenome</name>
    <dbReference type="NCBI Taxonomy" id="412755"/>
    <lineage>
        <taxon>unclassified sequences</taxon>
        <taxon>metagenomes</taxon>
        <taxon>ecological metagenomes</taxon>
    </lineage>
</organism>
<sequence>MATKARKRLSSTEELGPVARRVKEANQFLKKYPLPRLLDRSKWTKKDWKRHEEAWAELDQERREKQRLSAVTERKLRIQAKRRRHHKILRKLRRSERQERLDQRRGRTIRRSITQEEHSELILAALKSGATTVGQVCKKTALETRAVRRCLRKLVKNGDVEKPSSRQY</sequence>
<reference evidence="1" key="1">
    <citation type="journal article" date="2015" name="Nature">
        <title>Complex archaea that bridge the gap between prokaryotes and eukaryotes.</title>
        <authorList>
            <person name="Spang A."/>
            <person name="Saw J.H."/>
            <person name="Jorgensen S.L."/>
            <person name="Zaremba-Niedzwiedzka K."/>
            <person name="Martijn J."/>
            <person name="Lind A.E."/>
            <person name="van Eijk R."/>
            <person name="Schleper C."/>
            <person name="Guy L."/>
            <person name="Ettema T.J."/>
        </authorList>
    </citation>
    <scope>NUCLEOTIDE SEQUENCE</scope>
</reference>